<keyword evidence="3" id="KW-1185">Reference proteome</keyword>
<protein>
    <submittedName>
        <fullName evidence="2">Uncharacterized protein</fullName>
    </submittedName>
</protein>
<evidence type="ECO:0000313" key="3">
    <source>
        <dbReference type="Proteomes" id="UP000195062"/>
    </source>
</evidence>
<reference evidence="2 3" key="1">
    <citation type="submission" date="2016-08" db="EMBL/GenBank/DDBJ databases">
        <title>Genome sequence of Clavibacter michiganensis subsp. michiganensis strain CASJ007.</title>
        <authorList>
            <person name="Thapa S.P."/>
            <person name="Coaker G."/>
        </authorList>
    </citation>
    <scope>NUCLEOTIDE SEQUENCE [LARGE SCALE GENOMIC DNA]</scope>
    <source>
        <strain evidence="2">CASJ007</strain>
    </source>
</reference>
<sequence>MTSHTANRTHVSHGSDETSHSEKPMPMIGTTGMSGSRNARGISGRL</sequence>
<feature type="region of interest" description="Disordered" evidence="1">
    <location>
        <begin position="1"/>
        <end position="46"/>
    </location>
</feature>
<gene>
    <name evidence="2" type="ORF">CMMCAS07_01185</name>
</gene>
<dbReference type="EMBL" id="MDHH01000001">
    <property type="protein sequence ID" value="OUE03532.1"/>
    <property type="molecule type" value="Genomic_DNA"/>
</dbReference>
<feature type="compositionally biased region" description="Basic and acidic residues" evidence="1">
    <location>
        <begin position="13"/>
        <end position="23"/>
    </location>
</feature>
<dbReference type="Proteomes" id="UP000195062">
    <property type="component" value="Unassembled WGS sequence"/>
</dbReference>
<evidence type="ECO:0000313" key="2">
    <source>
        <dbReference type="EMBL" id="OUE03532.1"/>
    </source>
</evidence>
<comment type="caution">
    <text evidence="2">The sequence shown here is derived from an EMBL/GenBank/DDBJ whole genome shotgun (WGS) entry which is preliminary data.</text>
</comment>
<accession>A0A251XJ32</accession>
<dbReference type="AlphaFoldDB" id="A0A251XJ32"/>
<name>A0A251XJ32_CLAMM</name>
<evidence type="ECO:0000256" key="1">
    <source>
        <dbReference type="SAM" id="MobiDB-lite"/>
    </source>
</evidence>
<proteinExistence type="predicted"/>
<organism evidence="2 3">
    <name type="scientific">Clavibacter michiganensis subsp. michiganensis</name>
    <dbReference type="NCBI Taxonomy" id="33013"/>
    <lineage>
        <taxon>Bacteria</taxon>
        <taxon>Bacillati</taxon>
        <taxon>Actinomycetota</taxon>
        <taxon>Actinomycetes</taxon>
        <taxon>Micrococcales</taxon>
        <taxon>Microbacteriaceae</taxon>
        <taxon>Clavibacter</taxon>
    </lineage>
</organism>